<evidence type="ECO:0000313" key="7">
    <source>
        <dbReference type="EMBL" id="KAF6059443.1"/>
    </source>
</evidence>
<evidence type="ECO:0000256" key="1">
    <source>
        <dbReference type="ARBA" id="ARBA00005544"/>
    </source>
</evidence>
<dbReference type="AlphaFoldDB" id="A0A8X7NTN2"/>
<comment type="caution">
    <text evidence="7">The sequence shown here is derived from an EMBL/GenBank/DDBJ whole genome shotgun (WGS) entry which is preliminary data.</text>
</comment>
<accession>A0A8X7NTN2</accession>
<dbReference type="InterPro" id="IPR002483">
    <property type="entry name" value="PWI_dom"/>
</dbReference>
<dbReference type="Gene3D" id="1.20.1390.10">
    <property type="entry name" value="PWI domain"/>
    <property type="match status" value="1"/>
</dbReference>
<sequence>MTTSKTASIAFVTPFSISSTNNSKLISLLSETKVNLDKRDTTNEAPLPLNFSIPTTSQFDASTLVELNNTRILSQSSEQRNNKQQVSNTAMETVDENDEPKLLIDIDSIMPSNLQEQLSTIVLNNFPNLKNNVIEQVLSNTINLSTDKTPEPRRSFHWSQIDYEFSDSKVVFIRFGKVEDAKWFIETYYRIDTLLPKVELNYSHQVRERLADVPSHPETNQESLKNRLKLMLYASKNFAKPKVHGVEELDQVMQSYSNYKVDYNDLIDVPNEMKEGIIKDIIKFRSRMLLIEKENRQKQIEQERVVTKNKLNELFKGIEKTEQEKKKKEEQSTSEVAIKEEVVTIPEQFESLNDEEYSKMIDEREANEYSQEYQSRLANFSKHHASEKSKLEFKLEKLLNYESNLIESKLSHIENMRNYEKSEVSTLYTYRYNDYLKQRNAKRSLELRMDAEDAAAEEKELTEIEQEPDVPIKKKKLDVNDKSKSSNLPDLQFLTADMKERIHDKINALVEEYLGIQDDFLVDVIKQHIEVNNFGGKAVLVQDLVEVLDEDAGNLVNDLYSFAESIVEK</sequence>
<protein>
    <recommendedName>
        <fullName evidence="2">U1 small nuclear ribonucleoprotein component SNU71</fullName>
    </recommendedName>
</protein>
<reference evidence="7" key="1">
    <citation type="submission" date="2020-03" db="EMBL/GenBank/DDBJ databases">
        <title>FDA dAtabase for Regulatory Grade micrObial Sequences (FDA-ARGOS): Supporting development and validation of Infectious Disease Dx tests.</title>
        <authorList>
            <person name="Campos J."/>
            <person name="Goldberg B."/>
            <person name="Tallon L."/>
            <person name="Sadzewicz L."/>
            <person name="Vavikolanu K."/>
            <person name="Mehta A."/>
            <person name="Aluvathingal J."/>
            <person name="Nadendla S."/>
            <person name="Nandy P."/>
            <person name="Geyer C."/>
            <person name="Yan Y."/>
            <person name="Sichtig H."/>
        </authorList>
    </citation>
    <scope>NUCLEOTIDE SEQUENCE [LARGE SCALE GENOMIC DNA]</scope>
    <source>
        <strain evidence="7">FDAARGOS_652</strain>
    </source>
</reference>
<feature type="compositionally biased region" description="Polar residues" evidence="5">
    <location>
        <begin position="73"/>
        <end position="91"/>
    </location>
</feature>
<comment type="function">
    <text evidence="4">Component of the U1 snRNP particle, which recognizes and binds the 5'-splice site of pre-mRNA. Together with other non-snRNP factors, U1 snRNP forms the spliceosomal commitment complex, that targets pre-mRNA to the splicing pathway.</text>
</comment>
<name>A0A8X7NTN2_CANPA</name>
<dbReference type="Pfam" id="PF01480">
    <property type="entry name" value="PWI"/>
    <property type="match status" value="1"/>
</dbReference>
<evidence type="ECO:0000256" key="2">
    <source>
        <dbReference type="ARBA" id="ARBA00014280"/>
    </source>
</evidence>
<dbReference type="EMBL" id="JABWAB010000001">
    <property type="protein sequence ID" value="KAF6059443.1"/>
    <property type="molecule type" value="Genomic_DNA"/>
</dbReference>
<dbReference type="GO" id="GO:0005681">
    <property type="term" value="C:spliceosomal complex"/>
    <property type="evidence" value="ECO:0007669"/>
    <property type="project" value="UniProtKB-KW"/>
</dbReference>
<evidence type="ECO:0000313" key="8">
    <source>
        <dbReference type="Proteomes" id="UP000590412"/>
    </source>
</evidence>
<evidence type="ECO:0000256" key="3">
    <source>
        <dbReference type="ARBA" id="ARBA00022728"/>
    </source>
</evidence>
<dbReference type="SMART" id="SM00311">
    <property type="entry name" value="PWI"/>
    <property type="match status" value="1"/>
</dbReference>
<organism evidence="7 8">
    <name type="scientific">Candida parapsilosis</name>
    <name type="common">Yeast</name>
    <dbReference type="NCBI Taxonomy" id="5480"/>
    <lineage>
        <taxon>Eukaryota</taxon>
        <taxon>Fungi</taxon>
        <taxon>Dikarya</taxon>
        <taxon>Ascomycota</taxon>
        <taxon>Saccharomycotina</taxon>
        <taxon>Pichiomycetes</taxon>
        <taxon>Debaryomycetaceae</taxon>
        <taxon>Candida/Lodderomyces clade</taxon>
        <taxon>Candida</taxon>
    </lineage>
</organism>
<gene>
    <name evidence="7" type="ORF">FOB60_001025</name>
</gene>
<keyword evidence="3" id="KW-0508">mRNA splicing</keyword>
<evidence type="ECO:0000259" key="6">
    <source>
        <dbReference type="SMART" id="SM00311"/>
    </source>
</evidence>
<keyword evidence="3" id="KW-0747">Spliceosome</keyword>
<evidence type="ECO:0000256" key="5">
    <source>
        <dbReference type="SAM" id="MobiDB-lite"/>
    </source>
</evidence>
<evidence type="ECO:0000256" key="4">
    <source>
        <dbReference type="ARBA" id="ARBA00025004"/>
    </source>
</evidence>
<dbReference type="OrthoDB" id="6275295at2759"/>
<feature type="domain" description="PWI" evidence="6">
    <location>
        <begin position="494"/>
        <end position="569"/>
    </location>
</feature>
<feature type="region of interest" description="Disordered" evidence="5">
    <location>
        <begin position="73"/>
        <end position="94"/>
    </location>
</feature>
<dbReference type="Proteomes" id="UP000590412">
    <property type="component" value="Unassembled WGS sequence"/>
</dbReference>
<proteinExistence type="inferred from homology"/>
<comment type="similarity">
    <text evidence="1">Belongs to the SNU71 family.</text>
</comment>
<keyword evidence="3" id="KW-0507">mRNA processing</keyword>